<dbReference type="Proteomes" id="UP000190896">
    <property type="component" value="Unassembled WGS sequence"/>
</dbReference>
<dbReference type="AlphaFoldDB" id="A0A1T2KW12"/>
<dbReference type="RefSeq" id="WP_078486298.1">
    <property type="nucleotide sequence ID" value="NZ_MPRJ01000019.1"/>
</dbReference>
<keyword evidence="4" id="KW-1185">Reference proteome</keyword>
<reference evidence="3 4" key="1">
    <citation type="submission" date="2016-11" db="EMBL/GenBank/DDBJ databases">
        <title>Mixed transmission modes and dynamic genome evolution in an obligate animal-bacterial symbiosis.</title>
        <authorList>
            <person name="Russell S.L."/>
            <person name="Corbett-Detig R.B."/>
            <person name="Cavanaugh C.M."/>
        </authorList>
    </citation>
    <scope>NUCLEOTIDE SEQUENCE [LARGE SCALE GENOMIC DNA]</scope>
    <source>
        <strain evidence="3">Se-Cadez</strain>
    </source>
</reference>
<dbReference type="EMBL" id="MPRJ01000019">
    <property type="protein sequence ID" value="OOZ37047.1"/>
    <property type="molecule type" value="Genomic_DNA"/>
</dbReference>
<evidence type="ECO:0000256" key="1">
    <source>
        <dbReference type="SAM" id="Phobius"/>
    </source>
</evidence>
<dbReference type="PROSITE" id="PS50234">
    <property type="entry name" value="VWFA"/>
    <property type="match status" value="1"/>
</dbReference>
<dbReference type="SUPFAM" id="SSF53300">
    <property type="entry name" value="vWA-like"/>
    <property type="match status" value="1"/>
</dbReference>
<accession>A0A1T2KW12</accession>
<sequence>MPEFAFHFAQPWWLLGLLLILPVAGWLRYSAVQGRYARIHDYADAHLLPHLTNSRELKPEERWRRFGLWVALWCMAVLAMAGPRWDYTRVQLFSPGSDLVILLDISRSMEVADVQPSRMTRACQEIEDLVDQNPAVRIGLIAFASVAHVASPITEDTATIKTLLPHISPDLVRLQGSRLSVALERARQLLAGQPEKSTRSILLITDGDFADPNLEEQIKSLADDEITLHVMGVGSPDGGPVPAHMGRFMLDNRGKTVESRLDEETLDRFAKAGGGTYITANFRDNDTRQILKSATEDSKAGEKADETAKIWNERFYWLLVPVLLILLTRFRREAVAERAKR</sequence>
<keyword evidence="1" id="KW-0812">Transmembrane</keyword>
<dbReference type="PANTHER" id="PTHR22550:SF14">
    <property type="entry name" value="VWFA DOMAIN-CONTAINING PROTEIN"/>
    <property type="match status" value="1"/>
</dbReference>
<dbReference type="InterPro" id="IPR036465">
    <property type="entry name" value="vWFA_dom_sf"/>
</dbReference>
<dbReference type="InterPro" id="IPR002035">
    <property type="entry name" value="VWF_A"/>
</dbReference>
<feature type="transmembrane region" description="Helical" evidence="1">
    <location>
        <begin position="66"/>
        <end position="85"/>
    </location>
</feature>
<protein>
    <submittedName>
        <fullName evidence="3">VWA domain-containing protein</fullName>
    </submittedName>
</protein>
<feature type="domain" description="VWFA" evidence="2">
    <location>
        <begin position="98"/>
        <end position="298"/>
    </location>
</feature>
<organism evidence="3 4">
    <name type="scientific">Solemya velesiana gill symbiont</name>
    <dbReference type="NCBI Taxonomy" id="1918948"/>
    <lineage>
        <taxon>Bacteria</taxon>
        <taxon>Pseudomonadati</taxon>
        <taxon>Pseudomonadota</taxon>
        <taxon>Gammaproteobacteria</taxon>
        <taxon>sulfur-oxidizing symbionts</taxon>
    </lineage>
</organism>
<comment type="caution">
    <text evidence="3">The sequence shown here is derived from an EMBL/GenBank/DDBJ whole genome shotgun (WGS) entry which is preliminary data.</text>
</comment>
<gene>
    <name evidence="3" type="ORF">BOW51_04365</name>
</gene>
<keyword evidence="1" id="KW-0472">Membrane</keyword>
<evidence type="ECO:0000259" key="2">
    <source>
        <dbReference type="PROSITE" id="PS50234"/>
    </source>
</evidence>
<dbReference type="PANTHER" id="PTHR22550">
    <property type="entry name" value="SPORE GERMINATION PROTEIN"/>
    <property type="match status" value="1"/>
</dbReference>
<dbReference type="SMART" id="SM00327">
    <property type="entry name" value="VWA"/>
    <property type="match status" value="1"/>
</dbReference>
<evidence type="ECO:0000313" key="4">
    <source>
        <dbReference type="Proteomes" id="UP000190896"/>
    </source>
</evidence>
<evidence type="ECO:0000313" key="3">
    <source>
        <dbReference type="EMBL" id="OOZ37047.1"/>
    </source>
</evidence>
<dbReference type="Gene3D" id="3.40.50.410">
    <property type="entry name" value="von Willebrand factor, type A domain"/>
    <property type="match status" value="1"/>
</dbReference>
<dbReference type="Pfam" id="PF13519">
    <property type="entry name" value="VWA_2"/>
    <property type="match status" value="1"/>
</dbReference>
<proteinExistence type="predicted"/>
<dbReference type="OrthoDB" id="9807628at2"/>
<dbReference type="InterPro" id="IPR050768">
    <property type="entry name" value="UPF0353/GerABKA_families"/>
</dbReference>
<name>A0A1T2KW12_9GAMM</name>
<keyword evidence="1" id="KW-1133">Transmembrane helix</keyword>
<feature type="transmembrane region" description="Helical" evidence="1">
    <location>
        <begin position="12"/>
        <end position="29"/>
    </location>
</feature>